<comment type="subcellular location">
    <subcellularLocation>
        <location evidence="1">Nucleus</location>
        <location evidence="1">Nucleolus</location>
    </subcellularLocation>
</comment>
<dbReference type="InterPro" id="IPR036756">
    <property type="entry name" value="H/ACA_rnp_Nop10_sf"/>
</dbReference>
<evidence type="ECO:0000256" key="1">
    <source>
        <dbReference type="ARBA" id="ARBA00004604"/>
    </source>
</evidence>
<keyword evidence="6 9" id="KW-0687">Ribonucleoprotein</keyword>
<dbReference type="GO" id="GO:0070034">
    <property type="term" value="F:telomerase RNA binding"/>
    <property type="evidence" value="ECO:0007669"/>
    <property type="project" value="TreeGrafter"/>
</dbReference>
<dbReference type="GO" id="GO:0031429">
    <property type="term" value="C:box H/ACA snoRNP complex"/>
    <property type="evidence" value="ECO:0007669"/>
    <property type="project" value="TreeGrafter"/>
</dbReference>
<evidence type="ECO:0000256" key="4">
    <source>
        <dbReference type="ARBA" id="ARBA00022552"/>
    </source>
</evidence>
<comment type="similarity">
    <text evidence="2">Belongs to the NOP10 family.</text>
</comment>
<dbReference type="GO" id="GO:0030515">
    <property type="term" value="F:snoRNA binding"/>
    <property type="evidence" value="ECO:0007669"/>
    <property type="project" value="InterPro"/>
</dbReference>
<reference evidence="9 10" key="1">
    <citation type="submission" date="2015-07" db="EMBL/GenBank/DDBJ databases">
        <title>The genome of Habropoda laboriosa.</title>
        <authorList>
            <person name="Pan H."/>
            <person name="Kapheim K."/>
        </authorList>
    </citation>
    <scope>NUCLEOTIDE SEQUENCE [LARGE SCALE GENOMIC DNA]</scope>
    <source>
        <strain evidence="9">0110345459</strain>
    </source>
</reference>
<protein>
    <recommendedName>
        <fullName evidence="7">Nucleolar protein 10</fullName>
    </recommendedName>
    <alternativeName>
        <fullName evidence="8">Nucleolar protein family A member 3</fullName>
    </alternativeName>
</protein>
<evidence type="ECO:0000256" key="8">
    <source>
        <dbReference type="ARBA" id="ARBA00031779"/>
    </source>
</evidence>
<keyword evidence="3" id="KW-0690">Ribosome biogenesis</keyword>
<dbReference type="Pfam" id="PF04135">
    <property type="entry name" value="Nop10p"/>
    <property type="match status" value="1"/>
</dbReference>
<dbReference type="PANTHER" id="PTHR13305:SF0">
    <property type="entry name" value="H_ACA RIBONUCLEOPROTEIN COMPLEX SUBUNIT 3"/>
    <property type="match status" value="1"/>
</dbReference>
<evidence type="ECO:0000313" key="9">
    <source>
        <dbReference type="EMBL" id="KOC66957.1"/>
    </source>
</evidence>
<keyword evidence="10" id="KW-1185">Reference proteome</keyword>
<dbReference type="SUPFAM" id="SSF144210">
    <property type="entry name" value="Nop10-like SnoRNP"/>
    <property type="match status" value="1"/>
</dbReference>
<evidence type="ECO:0000256" key="5">
    <source>
        <dbReference type="ARBA" id="ARBA00023242"/>
    </source>
</evidence>
<dbReference type="FunFam" id="4.10.80.300:FF:000001">
    <property type="entry name" value="H/ACA ribonucleoprotein complex subunit 3"/>
    <property type="match status" value="1"/>
</dbReference>
<dbReference type="AlphaFoldDB" id="A0A0L7R7U8"/>
<dbReference type="GO" id="GO:0031118">
    <property type="term" value="P:rRNA pseudouridine synthesis"/>
    <property type="evidence" value="ECO:0007669"/>
    <property type="project" value="TreeGrafter"/>
</dbReference>
<evidence type="ECO:0000256" key="2">
    <source>
        <dbReference type="ARBA" id="ARBA00009462"/>
    </source>
</evidence>
<organism evidence="9 10">
    <name type="scientific">Habropoda laboriosa</name>
    <dbReference type="NCBI Taxonomy" id="597456"/>
    <lineage>
        <taxon>Eukaryota</taxon>
        <taxon>Metazoa</taxon>
        <taxon>Ecdysozoa</taxon>
        <taxon>Arthropoda</taxon>
        <taxon>Hexapoda</taxon>
        <taxon>Insecta</taxon>
        <taxon>Pterygota</taxon>
        <taxon>Neoptera</taxon>
        <taxon>Endopterygota</taxon>
        <taxon>Hymenoptera</taxon>
        <taxon>Apocrita</taxon>
        <taxon>Aculeata</taxon>
        <taxon>Apoidea</taxon>
        <taxon>Anthophila</taxon>
        <taxon>Apidae</taxon>
        <taxon>Habropoda</taxon>
    </lineage>
</organism>
<dbReference type="PANTHER" id="PTHR13305">
    <property type="entry name" value="RIBOSOME BIOGENESIS PROTEIN NOP10"/>
    <property type="match status" value="1"/>
</dbReference>
<dbReference type="InterPro" id="IPR007264">
    <property type="entry name" value="H/ACA_rnp_Nop10"/>
</dbReference>
<name>A0A0L7R7U8_9HYME</name>
<proteinExistence type="inferred from homology"/>
<accession>A0A0L7R7U8</accession>
<gene>
    <name evidence="9" type="ORF">WH47_12384</name>
</gene>
<evidence type="ECO:0000313" key="10">
    <source>
        <dbReference type="Proteomes" id="UP000053825"/>
    </source>
</evidence>
<keyword evidence="5" id="KW-0539">Nucleus</keyword>
<sequence length="64" mass="7653">MYLMYYLNENGDRVYTLKKMDPNGRPTLSAHPARFSPEDKYSRERITLKRRFGLLLTQQPLPTY</sequence>
<keyword evidence="4" id="KW-0698">rRNA processing</keyword>
<evidence type="ECO:0000256" key="3">
    <source>
        <dbReference type="ARBA" id="ARBA00022517"/>
    </source>
</evidence>
<dbReference type="STRING" id="597456.A0A0L7R7U8"/>
<evidence type="ECO:0000256" key="6">
    <source>
        <dbReference type="ARBA" id="ARBA00023274"/>
    </source>
</evidence>
<dbReference type="GO" id="GO:1904874">
    <property type="term" value="P:positive regulation of telomerase RNA localization to Cajal body"/>
    <property type="evidence" value="ECO:0007669"/>
    <property type="project" value="TreeGrafter"/>
</dbReference>
<dbReference type="Gene3D" id="4.10.80.300">
    <property type="match status" value="1"/>
</dbReference>
<dbReference type="GO" id="GO:0031120">
    <property type="term" value="P:snRNA pseudouridine synthesis"/>
    <property type="evidence" value="ECO:0007669"/>
    <property type="project" value="TreeGrafter"/>
</dbReference>
<dbReference type="Proteomes" id="UP000053825">
    <property type="component" value="Unassembled WGS sequence"/>
</dbReference>
<dbReference type="OrthoDB" id="13807at2759"/>
<dbReference type="EMBL" id="KQ414637">
    <property type="protein sequence ID" value="KOC66957.1"/>
    <property type="molecule type" value="Genomic_DNA"/>
</dbReference>
<evidence type="ECO:0000256" key="7">
    <source>
        <dbReference type="ARBA" id="ARBA00030185"/>
    </source>
</evidence>